<dbReference type="NCBIfam" id="NF002345">
    <property type="entry name" value="PRK01305.2-2"/>
    <property type="match status" value="1"/>
</dbReference>
<dbReference type="NCBIfam" id="NF002342">
    <property type="entry name" value="PRK01305.1-3"/>
    <property type="match status" value="1"/>
</dbReference>
<dbReference type="EMBL" id="JAQQXP010000001">
    <property type="protein sequence ID" value="MDC8830850.1"/>
    <property type="molecule type" value="Genomic_DNA"/>
</dbReference>
<evidence type="ECO:0000313" key="8">
    <source>
        <dbReference type="Proteomes" id="UP001218788"/>
    </source>
</evidence>
<comment type="similarity">
    <text evidence="4">Belongs to the R-transferase family. Bpt subfamily.</text>
</comment>
<dbReference type="InterPro" id="IPR007471">
    <property type="entry name" value="N-end_Aminoacyl_Trfase_N"/>
</dbReference>
<comment type="catalytic activity">
    <reaction evidence="4">
        <text>N-terminal L-aspartyl-[protein] + L-leucyl-tRNA(Leu) = N-terminal L-leucyl-L-aspartyl-[protein] + tRNA(Leu) + H(+)</text>
        <dbReference type="Rhea" id="RHEA:50420"/>
        <dbReference type="Rhea" id="RHEA-COMP:9613"/>
        <dbReference type="Rhea" id="RHEA-COMP:9622"/>
        <dbReference type="Rhea" id="RHEA-COMP:12669"/>
        <dbReference type="Rhea" id="RHEA-COMP:12674"/>
        <dbReference type="ChEBI" id="CHEBI:15378"/>
        <dbReference type="ChEBI" id="CHEBI:64720"/>
        <dbReference type="ChEBI" id="CHEBI:78442"/>
        <dbReference type="ChEBI" id="CHEBI:78494"/>
        <dbReference type="ChEBI" id="CHEBI:133042"/>
        <dbReference type="EC" id="2.3.2.29"/>
    </reaction>
</comment>
<feature type="domain" description="N-end aminoacyl transferase N-terminal" evidence="5">
    <location>
        <begin position="10"/>
        <end position="79"/>
    </location>
</feature>
<keyword evidence="1 4" id="KW-0963">Cytoplasm</keyword>
<proteinExistence type="inferred from homology"/>
<dbReference type="Pfam" id="PF04377">
    <property type="entry name" value="ATE_C"/>
    <property type="match status" value="1"/>
</dbReference>
<keyword evidence="3 4" id="KW-0012">Acyltransferase</keyword>
<dbReference type="InterPro" id="IPR017138">
    <property type="entry name" value="Asp_Glu_LeuTrfase"/>
</dbReference>
<evidence type="ECO:0000256" key="4">
    <source>
        <dbReference type="HAMAP-Rule" id="MF_00689"/>
    </source>
</evidence>
<dbReference type="PIRSF" id="PIRSF037208">
    <property type="entry name" value="ATE_pro_prd"/>
    <property type="match status" value="1"/>
</dbReference>
<accession>A0ABT5L1D7</accession>
<dbReference type="NCBIfam" id="NF002346">
    <property type="entry name" value="PRK01305.2-3"/>
    <property type="match status" value="1"/>
</dbReference>
<dbReference type="GO" id="GO:0004057">
    <property type="term" value="F:arginyl-tRNA--protein transferase activity"/>
    <property type="evidence" value="ECO:0007669"/>
    <property type="project" value="UniProtKB-EC"/>
</dbReference>
<feature type="domain" description="N-end rule aminoacyl transferase C-terminal" evidence="6">
    <location>
        <begin position="100"/>
        <end position="223"/>
    </location>
</feature>
<sequence>MKFGITRPFDCSYLPDRQEQLLVYVDETNTTAVNYPQLIQAGFRRSGEQIYRPHCASCSACQSIRLPVAEFTPSRSQRRLLNKNKHFRTTTADTINAAYYPLYEKYISQRHADGTMYPPSEEQFLSFLQCEWNTPLFIEAYDGDTLIAVAVTDKIDSLINGGGFSAMYTFFDPDYTEASLGTWMILQQIYHTQQQGRQYLYLGYQIDACAKMNYKNRFYPHERYFDYEWHRYDK</sequence>
<dbReference type="EC" id="2.3.2.29" evidence="4"/>
<dbReference type="SUPFAM" id="SSF55729">
    <property type="entry name" value="Acyl-CoA N-acyltransferases (Nat)"/>
    <property type="match status" value="1"/>
</dbReference>
<keyword evidence="2 4" id="KW-0808">Transferase</keyword>
<dbReference type="HAMAP" id="MF_00689">
    <property type="entry name" value="Bpt"/>
    <property type="match status" value="1"/>
</dbReference>
<dbReference type="Proteomes" id="UP001218788">
    <property type="component" value="Unassembled WGS sequence"/>
</dbReference>
<gene>
    <name evidence="4" type="primary">bpt</name>
    <name evidence="7" type="ORF">OIK42_08765</name>
</gene>
<protein>
    <recommendedName>
        <fullName evidence="4">Aspartate/glutamate leucyltransferase</fullName>
        <ecNumber evidence="4">2.3.2.29</ecNumber>
    </recommendedName>
</protein>
<reference evidence="7 8" key="1">
    <citation type="submission" date="2022-10" db="EMBL/GenBank/DDBJ databases">
        <title>Alteromonas sp. chi3 Genome sequencing.</title>
        <authorList>
            <person name="Park S."/>
        </authorList>
    </citation>
    <scope>NUCLEOTIDE SEQUENCE [LARGE SCALE GENOMIC DNA]</scope>
    <source>
        <strain evidence="8">chi3</strain>
    </source>
</reference>
<comment type="function">
    <text evidence="4">Functions in the N-end rule pathway of protein degradation where it conjugates Leu from its aminoacyl-tRNA to the N-termini of proteins containing an N-terminal aspartate or glutamate.</text>
</comment>
<comment type="subcellular location">
    <subcellularLocation>
        <location evidence="4">Cytoplasm</location>
    </subcellularLocation>
</comment>
<evidence type="ECO:0000256" key="1">
    <source>
        <dbReference type="ARBA" id="ARBA00022490"/>
    </source>
</evidence>
<organism evidence="7 8">
    <name type="scientific">Alteromonas gilva</name>
    <dbReference type="NCBI Taxonomy" id="2987522"/>
    <lineage>
        <taxon>Bacteria</taxon>
        <taxon>Pseudomonadati</taxon>
        <taxon>Pseudomonadota</taxon>
        <taxon>Gammaproteobacteria</taxon>
        <taxon>Alteromonadales</taxon>
        <taxon>Alteromonadaceae</taxon>
        <taxon>Alteromonas/Salinimonas group</taxon>
        <taxon>Alteromonas</taxon>
    </lineage>
</organism>
<comment type="catalytic activity">
    <reaction evidence="4">
        <text>N-terminal L-glutamyl-[protein] + L-leucyl-tRNA(Leu) = N-terminal L-leucyl-L-glutamyl-[protein] + tRNA(Leu) + H(+)</text>
        <dbReference type="Rhea" id="RHEA:50412"/>
        <dbReference type="Rhea" id="RHEA-COMP:9613"/>
        <dbReference type="Rhea" id="RHEA-COMP:9622"/>
        <dbReference type="Rhea" id="RHEA-COMP:12664"/>
        <dbReference type="Rhea" id="RHEA-COMP:12668"/>
        <dbReference type="ChEBI" id="CHEBI:15378"/>
        <dbReference type="ChEBI" id="CHEBI:64721"/>
        <dbReference type="ChEBI" id="CHEBI:78442"/>
        <dbReference type="ChEBI" id="CHEBI:78494"/>
        <dbReference type="ChEBI" id="CHEBI:133041"/>
        <dbReference type="EC" id="2.3.2.29"/>
    </reaction>
</comment>
<dbReference type="PANTHER" id="PTHR21367">
    <property type="entry name" value="ARGININE-TRNA-PROTEIN TRANSFERASE 1"/>
    <property type="match status" value="1"/>
</dbReference>
<dbReference type="RefSeq" id="WP_273639806.1">
    <property type="nucleotide sequence ID" value="NZ_JAQQXP010000001.1"/>
</dbReference>
<dbReference type="InterPro" id="IPR007472">
    <property type="entry name" value="N-end_Aminoacyl_Trfase_C"/>
</dbReference>
<evidence type="ECO:0000313" key="7">
    <source>
        <dbReference type="EMBL" id="MDC8830850.1"/>
    </source>
</evidence>
<evidence type="ECO:0000256" key="2">
    <source>
        <dbReference type="ARBA" id="ARBA00022679"/>
    </source>
</evidence>
<dbReference type="InterPro" id="IPR030700">
    <property type="entry name" value="N-end_Aminoacyl_Trfase"/>
</dbReference>
<comment type="caution">
    <text evidence="7">The sequence shown here is derived from an EMBL/GenBank/DDBJ whole genome shotgun (WGS) entry which is preliminary data.</text>
</comment>
<dbReference type="PANTHER" id="PTHR21367:SF1">
    <property type="entry name" value="ARGINYL-TRNA--PROTEIN TRANSFERASE 1"/>
    <property type="match status" value="1"/>
</dbReference>
<dbReference type="NCBIfam" id="NF002341">
    <property type="entry name" value="PRK01305.1-1"/>
    <property type="match status" value="1"/>
</dbReference>
<keyword evidence="8" id="KW-1185">Reference proteome</keyword>
<evidence type="ECO:0000256" key="3">
    <source>
        <dbReference type="ARBA" id="ARBA00023315"/>
    </source>
</evidence>
<dbReference type="Pfam" id="PF04376">
    <property type="entry name" value="ATE_N"/>
    <property type="match status" value="1"/>
</dbReference>
<name>A0ABT5L1D7_9ALTE</name>
<dbReference type="InterPro" id="IPR016181">
    <property type="entry name" value="Acyl_CoA_acyltransferase"/>
</dbReference>
<evidence type="ECO:0000259" key="5">
    <source>
        <dbReference type="Pfam" id="PF04376"/>
    </source>
</evidence>
<evidence type="ECO:0000259" key="6">
    <source>
        <dbReference type="Pfam" id="PF04377"/>
    </source>
</evidence>